<keyword evidence="3" id="KW-1185">Reference proteome</keyword>
<feature type="compositionally biased region" description="Acidic residues" evidence="1">
    <location>
        <begin position="91"/>
        <end position="101"/>
    </location>
</feature>
<protein>
    <submittedName>
        <fullName evidence="2">Oidioi.mRNA.OKI2018_I69.XSR.g16989.t1.cds</fullName>
    </submittedName>
</protein>
<dbReference type="Proteomes" id="UP001158576">
    <property type="component" value="Chromosome XSR"/>
</dbReference>
<evidence type="ECO:0000313" key="2">
    <source>
        <dbReference type="EMBL" id="CAG5100416.1"/>
    </source>
</evidence>
<organism evidence="2 3">
    <name type="scientific">Oikopleura dioica</name>
    <name type="common">Tunicate</name>
    <dbReference type="NCBI Taxonomy" id="34765"/>
    <lineage>
        <taxon>Eukaryota</taxon>
        <taxon>Metazoa</taxon>
        <taxon>Chordata</taxon>
        <taxon>Tunicata</taxon>
        <taxon>Appendicularia</taxon>
        <taxon>Copelata</taxon>
        <taxon>Oikopleuridae</taxon>
        <taxon>Oikopleura</taxon>
    </lineage>
</organism>
<evidence type="ECO:0000256" key="1">
    <source>
        <dbReference type="SAM" id="MobiDB-lite"/>
    </source>
</evidence>
<name>A0ABN7SLN8_OIKDI</name>
<gene>
    <name evidence="2" type="ORF">OKIOD_LOCUS8547</name>
</gene>
<evidence type="ECO:0000313" key="3">
    <source>
        <dbReference type="Proteomes" id="UP001158576"/>
    </source>
</evidence>
<feature type="region of interest" description="Disordered" evidence="1">
    <location>
        <begin position="65"/>
        <end position="101"/>
    </location>
</feature>
<reference evidence="2 3" key="1">
    <citation type="submission" date="2021-04" db="EMBL/GenBank/DDBJ databases">
        <authorList>
            <person name="Bliznina A."/>
        </authorList>
    </citation>
    <scope>NUCLEOTIDE SEQUENCE [LARGE SCALE GENOMIC DNA]</scope>
</reference>
<feature type="compositionally biased region" description="Basic and acidic residues" evidence="1">
    <location>
        <begin position="65"/>
        <end position="90"/>
    </location>
</feature>
<dbReference type="EMBL" id="OU015569">
    <property type="protein sequence ID" value="CAG5100416.1"/>
    <property type="molecule type" value="Genomic_DNA"/>
</dbReference>
<accession>A0ABN7SLN8</accession>
<proteinExistence type="predicted"/>
<sequence>MAFLYSDVDPPHFDQQAPAADCVEMLLAKWDREDGLVIDENVGKKKRGWKKELRKMEIKTRDVAKLREMSNEAKRAKQEEKLKNQKRQEFEENSSDSDEVDLDKLAWKMTGESLPQQRWEELYGRKNKEDIFEEKKMAGRRKFRRFRK</sequence>